<reference evidence="2 3" key="1">
    <citation type="submission" date="2018-12" db="EMBL/GenBank/DDBJ databases">
        <authorList>
            <consortium name="Pathogen Informatics"/>
        </authorList>
    </citation>
    <scope>NUCLEOTIDE SEQUENCE [LARGE SCALE GENOMIC DNA]</scope>
    <source>
        <strain evidence="2 3">NCTC10918</strain>
    </source>
</reference>
<proteinExistence type="predicted"/>
<sequence>MISYDPMAFVVSFLLCTLVTVIASLAPARTALKISPISAMGETTAQAVKKPSIVGLILGFVGGIGGGALMIAAFNVVSQYNDNSSLFGVFLMMVAVLLLGVTVFLLTPWLLLPLVRALGSVFRHQTGKLALANALRSPKRTVSTGRAVLVGRLSSLQY</sequence>
<dbReference type="Proteomes" id="UP000270988">
    <property type="component" value="Chromosome"/>
</dbReference>
<feature type="transmembrane region" description="Helical" evidence="1">
    <location>
        <begin position="86"/>
        <end position="111"/>
    </location>
</feature>
<gene>
    <name evidence="2" type="ORF">NCTC10918_00969</name>
</gene>
<organism evidence="2 3">
    <name type="scientific">Rothia dentocariosa</name>
    <dbReference type="NCBI Taxonomy" id="2047"/>
    <lineage>
        <taxon>Bacteria</taxon>
        <taxon>Bacillati</taxon>
        <taxon>Actinomycetota</taxon>
        <taxon>Actinomycetes</taxon>
        <taxon>Micrococcales</taxon>
        <taxon>Micrococcaceae</taxon>
        <taxon>Rothia</taxon>
    </lineage>
</organism>
<name>A0A448UUT3_9MICC</name>
<dbReference type="AlphaFoldDB" id="A0A448UUT3"/>
<evidence type="ECO:0000313" key="2">
    <source>
        <dbReference type="EMBL" id="VEJ29702.1"/>
    </source>
</evidence>
<keyword evidence="1" id="KW-0812">Transmembrane</keyword>
<keyword evidence="1" id="KW-0472">Membrane</keyword>
<dbReference type="EMBL" id="LR134521">
    <property type="protein sequence ID" value="VEJ29702.1"/>
    <property type="molecule type" value="Genomic_DNA"/>
</dbReference>
<accession>A0A448UUT3</accession>
<evidence type="ECO:0000313" key="3">
    <source>
        <dbReference type="Proteomes" id="UP000270988"/>
    </source>
</evidence>
<feature type="transmembrane region" description="Helical" evidence="1">
    <location>
        <begin position="52"/>
        <end position="74"/>
    </location>
</feature>
<protein>
    <submittedName>
        <fullName evidence="2">Uncharacterized protein</fullName>
    </submittedName>
</protein>
<evidence type="ECO:0000256" key="1">
    <source>
        <dbReference type="SAM" id="Phobius"/>
    </source>
</evidence>
<keyword evidence="1" id="KW-1133">Transmembrane helix</keyword>